<reference evidence="3 5" key="1">
    <citation type="submission" date="2016-10" db="EMBL/GenBank/DDBJ databases">
        <authorList>
            <person name="Cai Z."/>
        </authorList>
    </citation>
    <scope>NUCLEOTIDE SEQUENCE [LARGE SCALE GENOMIC DNA]</scope>
    <source>
        <strain evidence="3 5">DSM 25227</strain>
    </source>
</reference>
<dbReference type="Proteomes" id="UP000251571">
    <property type="component" value="Unassembled WGS sequence"/>
</dbReference>
<reference evidence="2 4" key="2">
    <citation type="submission" date="2018-03" db="EMBL/GenBank/DDBJ databases">
        <title>Genomic Encyclopedia of Archaeal and Bacterial Type Strains, Phase II (KMG-II): from individual species to whole genera.</title>
        <authorList>
            <person name="Goeker M."/>
        </authorList>
    </citation>
    <scope>NUCLEOTIDE SEQUENCE [LARGE SCALE GENOMIC DNA]</scope>
    <source>
        <strain evidence="2 4">DSM 25227</strain>
    </source>
</reference>
<gene>
    <name evidence="2" type="ORF">BCF38_11435</name>
    <name evidence="3" type="ORF">SAMN05421539_11435</name>
</gene>
<evidence type="ECO:0000256" key="1">
    <source>
        <dbReference type="SAM" id="MobiDB-lite"/>
    </source>
</evidence>
<evidence type="ECO:0000313" key="4">
    <source>
        <dbReference type="Proteomes" id="UP000245839"/>
    </source>
</evidence>
<organism evidence="3 5">
    <name type="scientific">Jannaschia seohaensis</name>
    <dbReference type="NCBI Taxonomy" id="475081"/>
    <lineage>
        <taxon>Bacteria</taxon>
        <taxon>Pseudomonadati</taxon>
        <taxon>Pseudomonadota</taxon>
        <taxon>Alphaproteobacteria</taxon>
        <taxon>Rhodobacterales</taxon>
        <taxon>Roseobacteraceae</taxon>
        <taxon>Jannaschia</taxon>
    </lineage>
</organism>
<name>A0A2Y9B514_9RHOB</name>
<feature type="compositionally biased region" description="Basic and acidic residues" evidence="1">
    <location>
        <begin position="167"/>
        <end position="177"/>
    </location>
</feature>
<keyword evidence="4" id="KW-1185">Reference proteome</keyword>
<protein>
    <submittedName>
        <fullName evidence="3">Uncharacterized protein</fullName>
    </submittedName>
</protein>
<accession>A0A2Y9B514</accession>
<evidence type="ECO:0000313" key="2">
    <source>
        <dbReference type="EMBL" id="PWJ13272.1"/>
    </source>
</evidence>
<dbReference type="EMBL" id="QGDJ01000014">
    <property type="protein sequence ID" value="PWJ13272.1"/>
    <property type="molecule type" value="Genomic_DNA"/>
</dbReference>
<dbReference type="AlphaFoldDB" id="A0A2Y9B514"/>
<proteinExistence type="predicted"/>
<dbReference type="EMBL" id="UETC01000014">
    <property type="protein sequence ID" value="SSA50598.1"/>
    <property type="molecule type" value="Genomic_DNA"/>
</dbReference>
<sequence length="218" mass="23040">MRGGAAALGTSRRWATVGHMSLRSMAMRDTTRRRLEGKRRGPVSVPGVIVKEERQVPAMPSGRRRRASPARGVRQPRGGGAPRAGPMEEGTGRSRRRPKGGGGGRDPSISCFGPGRSLRGGPPGRLHSAFEGAGASPTAGRDRPGAVGQRNVMPRTAPKILAGSGDAPREEEKERRRPVWSASPGGERPGPIQWEEGSTRCVATQMGGGGRFASRSRV</sequence>
<feature type="region of interest" description="Disordered" evidence="1">
    <location>
        <begin position="25"/>
        <end position="197"/>
    </location>
</feature>
<feature type="compositionally biased region" description="Low complexity" evidence="1">
    <location>
        <begin position="113"/>
        <end position="126"/>
    </location>
</feature>
<evidence type="ECO:0000313" key="5">
    <source>
        <dbReference type="Proteomes" id="UP000251571"/>
    </source>
</evidence>
<evidence type="ECO:0000313" key="3">
    <source>
        <dbReference type="EMBL" id="SSA50598.1"/>
    </source>
</evidence>
<dbReference type="Proteomes" id="UP000245839">
    <property type="component" value="Unassembled WGS sequence"/>
</dbReference>